<dbReference type="Pfam" id="PF14087">
    <property type="entry name" value="DUF4267"/>
    <property type="match status" value="1"/>
</dbReference>
<keyword evidence="3" id="KW-1185">Reference proteome</keyword>
<evidence type="ECO:0000313" key="2">
    <source>
        <dbReference type="EMBL" id="KPI44755.1"/>
    </source>
</evidence>
<dbReference type="GeneID" id="28740555"/>
<keyword evidence="1" id="KW-1133">Transmembrane helix</keyword>
<dbReference type="EMBL" id="LFJN01000003">
    <property type="protein sequence ID" value="KPI44755.1"/>
    <property type="molecule type" value="Genomic_DNA"/>
</dbReference>
<dbReference type="RefSeq" id="XP_018004718.1">
    <property type="nucleotide sequence ID" value="XM_018148675.1"/>
</dbReference>
<gene>
    <name evidence="2" type="ORF">AB675_8244</name>
</gene>
<name>A0A0N1HAA3_9EURO</name>
<organism evidence="2 3">
    <name type="scientific">Cyphellophora attinorum</name>
    <dbReference type="NCBI Taxonomy" id="1664694"/>
    <lineage>
        <taxon>Eukaryota</taxon>
        <taxon>Fungi</taxon>
        <taxon>Dikarya</taxon>
        <taxon>Ascomycota</taxon>
        <taxon>Pezizomycotina</taxon>
        <taxon>Eurotiomycetes</taxon>
        <taxon>Chaetothyriomycetidae</taxon>
        <taxon>Chaetothyriales</taxon>
        <taxon>Cyphellophoraceae</taxon>
        <taxon>Cyphellophora</taxon>
    </lineage>
</organism>
<keyword evidence="1" id="KW-0472">Membrane</keyword>
<protein>
    <submittedName>
        <fullName evidence="2">Uncharacterized protein</fullName>
    </submittedName>
</protein>
<dbReference type="Proteomes" id="UP000038010">
    <property type="component" value="Unassembled WGS sequence"/>
</dbReference>
<dbReference type="InterPro" id="IPR025363">
    <property type="entry name" value="DUF4267"/>
</dbReference>
<feature type="transmembrane region" description="Helical" evidence="1">
    <location>
        <begin position="55"/>
        <end position="76"/>
    </location>
</feature>
<sequence length="119" mass="13470">MDFLQSLSLPPTLYLLAYSFPAILIGIAFTCFTSPDDAAEIMGFEITEKSRPYPLWYTFGMRELTIGISIWIMMACDQWKAATITMGCHGLSGLGDFYIDGTWGQGSWVVWQLAHEQQW</sequence>
<comment type="caution">
    <text evidence="2">The sequence shown here is derived from an EMBL/GenBank/DDBJ whole genome shotgun (WGS) entry which is preliminary data.</text>
</comment>
<dbReference type="VEuPathDB" id="FungiDB:AB675_8244"/>
<evidence type="ECO:0000313" key="3">
    <source>
        <dbReference type="Proteomes" id="UP000038010"/>
    </source>
</evidence>
<evidence type="ECO:0000256" key="1">
    <source>
        <dbReference type="SAM" id="Phobius"/>
    </source>
</evidence>
<keyword evidence="1" id="KW-0812">Transmembrane</keyword>
<accession>A0A0N1HAA3</accession>
<dbReference type="AlphaFoldDB" id="A0A0N1HAA3"/>
<feature type="transmembrane region" description="Helical" evidence="1">
    <location>
        <begin position="12"/>
        <end position="35"/>
    </location>
</feature>
<proteinExistence type="predicted"/>
<reference evidence="2 3" key="1">
    <citation type="submission" date="2015-06" db="EMBL/GenBank/DDBJ databases">
        <title>Draft genome of the ant-associated black yeast Phialophora attae CBS 131958.</title>
        <authorList>
            <person name="Moreno L.F."/>
            <person name="Stielow B.J."/>
            <person name="de Hoog S."/>
            <person name="Vicente V.A."/>
            <person name="Weiss V.A."/>
            <person name="de Vries M."/>
            <person name="Cruz L.M."/>
            <person name="Souza E.M."/>
        </authorList>
    </citation>
    <scope>NUCLEOTIDE SEQUENCE [LARGE SCALE GENOMIC DNA]</scope>
    <source>
        <strain evidence="2 3">CBS 131958</strain>
    </source>
</reference>